<dbReference type="GO" id="GO:0005524">
    <property type="term" value="F:ATP binding"/>
    <property type="evidence" value="ECO:0007669"/>
    <property type="project" value="UniProtKB-KW"/>
</dbReference>
<dbReference type="GO" id="GO:0016887">
    <property type="term" value="F:ATP hydrolysis activity"/>
    <property type="evidence" value="ECO:0007669"/>
    <property type="project" value="InterPro"/>
</dbReference>
<feature type="domain" description="ABC transporter" evidence="8">
    <location>
        <begin position="2"/>
        <end position="231"/>
    </location>
</feature>
<protein>
    <submittedName>
        <fullName evidence="9">Thiamine import ATP-binding protein ThiQ</fullName>
        <ecNumber evidence="9">3.6.3.-</ecNumber>
    </submittedName>
</protein>
<keyword evidence="2" id="KW-1003">Cell membrane</keyword>
<evidence type="ECO:0000256" key="6">
    <source>
        <dbReference type="ARBA" id="ARBA00022967"/>
    </source>
</evidence>
<dbReference type="EMBL" id="FXXP01000001">
    <property type="protein sequence ID" value="SMX26933.1"/>
    <property type="molecule type" value="Genomic_DNA"/>
</dbReference>
<evidence type="ECO:0000313" key="9">
    <source>
        <dbReference type="EMBL" id="SMX26933.1"/>
    </source>
</evidence>
<reference evidence="10" key="1">
    <citation type="submission" date="2017-05" db="EMBL/GenBank/DDBJ databases">
        <authorList>
            <person name="Rodrigo-Torres L."/>
            <person name="Arahal R. D."/>
            <person name="Lucena T."/>
        </authorList>
    </citation>
    <scope>NUCLEOTIDE SEQUENCE [LARGE SCALE GENOMIC DNA]</scope>
    <source>
        <strain evidence="10">CECT 8649</strain>
    </source>
</reference>
<keyword evidence="9" id="KW-0378">Hydrolase</keyword>
<dbReference type="SUPFAM" id="SSF52540">
    <property type="entry name" value="P-loop containing nucleoside triphosphate hydrolases"/>
    <property type="match status" value="1"/>
</dbReference>
<dbReference type="EC" id="3.6.3.-" evidence="9"/>
<accession>A0A238J997</accession>
<proteinExistence type="predicted"/>
<keyword evidence="4" id="KW-0547">Nucleotide-binding</keyword>
<dbReference type="PANTHER" id="PTHR42781">
    <property type="entry name" value="SPERMIDINE/PUTRESCINE IMPORT ATP-BINDING PROTEIN POTA"/>
    <property type="match status" value="1"/>
</dbReference>
<keyword evidence="1" id="KW-0813">Transport</keyword>
<dbReference type="PROSITE" id="PS50893">
    <property type="entry name" value="ABC_TRANSPORTER_2"/>
    <property type="match status" value="1"/>
</dbReference>
<dbReference type="Pfam" id="PF00005">
    <property type="entry name" value="ABC_tran"/>
    <property type="match status" value="1"/>
</dbReference>
<sequence length="236" mass="24917">MLSVENMVVPMDSSDLSGTLTLAPGRRVAVLGPSGAGKSTFLDALAGFRGLKVGQIRWSGEDLTSLPPDQRPVSILFQDSNLFPHLSIFRNLTLALRPGGRAASPQDRLRIEGALKRVGLEGMGDRKPGSLSGGQQSRAALARVMLQARPIILLDEPFSALGPALKAEMLALVKEVAGNVGALVIMVTHDPADASSFAEDVVLVAENKVHLPVATAAFFANPPEAYREYVGVAAEK</sequence>
<dbReference type="SMART" id="SM00382">
    <property type="entry name" value="AAA"/>
    <property type="match status" value="1"/>
</dbReference>
<evidence type="ECO:0000256" key="1">
    <source>
        <dbReference type="ARBA" id="ARBA00022448"/>
    </source>
</evidence>
<dbReference type="Proteomes" id="UP000225972">
    <property type="component" value="Unassembled WGS sequence"/>
</dbReference>
<evidence type="ECO:0000256" key="5">
    <source>
        <dbReference type="ARBA" id="ARBA00022840"/>
    </source>
</evidence>
<keyword evidence="7" id="KW-0472">Membrane</keyword>
<keyword evidence="6" id="KW-1278">Translocase</keyword>
<evidence type="ECO:0000256" key="3">
    <source>
        <dbReference type="ARBA" id="ARBA00022519"/>
    </source>
</evidence>
<dbReference type="InterPro" id="IPR050093">
    <property type="entry name" value="ABC_SmlMolc_Importer"/>
</dbReference>
<dbReference type="PROSITE" id="PS00211">
    <property type="entry name" value="ABC_TRANSPORTER_1"/>
    <property type="match status" value="1"/>
</dbReference>
<dbReference type="InterPro" id="IPR027417">
    <property type="entry name" value="P-loop_NTPase"/>
</dbReference>
<organism evidence="9 10">
    <name type="scientific">Pelagimonas phthalicica</name>
    <dbReference type="NCBI Taxonomy" id="1037362"/>
    <lineage>
        <taxon>Bacteria</taxon>
        <taxon>Pseudomonadati</taxon>
        <taxon>Pseudomonadota</taxon>
        <taxon>Alphaproteobacteria</taxon>
        <taxon>Rhodobacterales</taxon>
        <taxon>Roseobacteraceae</taxon>
        <taxon>Pelagimonas</taxon>
    </lineage>
</organism>
<dbReference type="PANTHER" id="PTHR42781:SF1">
    <property type="entry name" value="THIAMINE IMPORT ATP-BINDING PROTEIN THIQ"/>
    <property type="match status" value="1"/>
</dbReference>
<keyword evidence="10" id="KW-1185">Reference proteome</keyword>
<name>A0A238J997_9RHOB</name>
<keyword evidence="5 9" id="KW-0067">ATP-binding</keyword>
<keyword evidence="3" id="KW-0997">Cell inner membrane</keyword>
<dbReference type="AlphaFoldDB" id="A0A238J997"/>
<evidence type="ECO:0000313" key="10">
    <source>
        <dbReference type="Proteomes" id="UP000225972"/>
    </source>
</evidence>
<dbReference type="Gene3D" id="3.40.50.300">
    <property type="entry name" value="P-loop containing nucleotide triphosphate hydrolases"/>
    <property type="match status" value="1"/>
</dbReference>
<evidence type="ECO:0000256" key="2">
    <source>
        <dbReference type="ARBA" id="ARBA00022475"/>
    </source>
</evidence>
<evidence type="ECO:0000256" key="4">
    <source>
        <dbReference type="ARBA" id="ARBA00022741"/>
    </source>
</evidence>
<gene>
    <name evidence="9" type="primary">thiQ</name>
    <name evidence="9" type="ORF">TRP8649_01032</name>
</gene>
<dbReference type="InterPro" id="IPR003439">
    <property type="entry name" value="ABC_transporter-like_ATP-bd"/>
</dbReference>
<evidence type="ECO:0000256" key="7">
    <source>
        <dbReference type="ARBA" id="ARBA00023136"/>
    </source>
</evidence>
<evidence type="ECO:0000259" key="8">
    <source>
        <dbReference type="PROSITE" id="PS50893"/>
    </source>
</evidence>
<dbReference type="InterPro" id="IPR017871">
    <property type="entry name" value="ABC_transporter-like_CS"/>
</dbReference>
<dbReference type="RefSeq" id="WP_166652671.1">
    <property type="nucleotide sequence ID" value="NZ_FXXP01000001.1"/>
</dbReference>
<dbReference type="InterPro" id="IPR003593">
    <property type="entry name" value="AAA+_ATPase"/>
</dbReference>